<reference evidence="8 9" key="1">
    <citation type="submission" date="2016-02" db="EMBL/GenBank/DDBJ databases">
        <title>Draft Genome for Tepidibacillus decaturensis nov. sp. Strain Z9, an Anaerobic, Moderately Thermophilic and Heterotrophic Bacterium from Deep Subsurface of the Illinois Basin, USA.</title>
        <authorList>
            <person name="Dong Y."/>
            <person name="Chang J.Y."/>
            <person name="Sanford R."/>
            <person name="Fouke B.W."/>
        </authorList>
    </citation>
    <scope>NUCLEOTIDE SEQUENCE [LARGE SCALE GENOMIC DNA]</scope>
    <source>
        <strain evidence="8 9">Z9</strain>
    </source>
</reference>
<dbReference type="NCBIfam" id="TIGR00731">
    <property type="entry name" value="bL25_bact_ctc"/>
    <property type="match status" value="1"/>
</dbReference>
<dbReference type="Gene3D" id="2.170.120.20">
    <property type="entry name" value="Ribosomal protein L25, beta domain"/>
    <property type="match status" value="1"/>
</dbReference>
<comment type="subunit">
    <text evidence="5">Part of the 50S ribosomal subunit; part of the 5S rRNA/L5/L18/L25 subcomplex. Contacts the 5S rRNA. Binds to the 5S rRNA independently of L5 and L18.</text>
</comment>
<dbReference type="InterPro" id="IPR020057">
    <property type="entry name" value="Ribosomal_bL25_b-dom"/>
</dbReference>
<dbReference type="CDD" id="cd00495">
    <property type="entry name" value="Ribosomal_L25_TL5_CTC"/>
    <property type="match status" value="1"/>
</dbReference>
<dbReference type="Gene3D" id="2.40.240.10">
    <property type="entry name" value="Ribosomal Protein L25, Chain P"/>
    <property type="match status" value="1"/>
</dbReference>
<comment type="caution">
    <text evidence="8">The sequence shown here is derived from an EMBL/GenBank/DDBJ whole genome shotgun (WGS) entry which is preliminary data.</text>
</comment>
<comment type="function">
    <text evidence="5">This is one of the proteins that binds to the 5S RNA in the ribosome where it forms part of the central protuberance.</text>
</comment>
<dbReference type="PANTHER" id="PTHR33284">
    <property type="entry name" value="RIBOSOMAL PROTEIN L25/GLN-TRNA SYNTHETASE, ANTI-CODON-BINDING DOMAIN-CONTAINING PROTEIN"/>
    <property type="match status" value="1"/>
</dbReference>
<dbReference type="Pfam" id="PF14693">
    <property type="entry name" value="Ribosomal_TL5_C"/>
    <property type="match status" value="1"/>
</dbReference>
<dbReference type="PANTHER" id="PTHR33284:SF1">
    <property type="entry name" value="RIBOSOMAL PROTEIN L25_GLN-TRNA SYNTHETASE, ANTI-CODON-BINDING DOMAIN-CONTAINING PROTEIN"/>
    <property type="match status" value="1"/>
</dbReference>
<proteinExistence type="inferred from homology"/>
<keyword evidence="4 5" id="KW-0687">Ribonucleoprotein</keyword>
<dbReference type="InterPro" id="IPR020930">
    <property type="entry name" value="Ribosomal_uL5_bac-type"/>
</dbReference>
<dbReference type="GO" id="GO:0006412">
    <property type="term" value="P:translation"/>
    <property type="evidence" value="ECO:0007669"/>
    <property type="project" value="UniProtKB-UniRule"/>
</dbReference>
<feature type="domain" description="Large ribosomal subunit protein bL25 L25" evidence="6">
    <location>
        <begin position="6"/>
        <end position="92"/>
    </location>
</feature>
<dbReference type="Pfam" id="PF01386">
    <property type="entry name" value="Ribosomal_L25p"/>
    <property type="match status" value="1"/>
</dbReference>
<organism evidence="8 9">
    <name type="scientific">Tepidibacillus decaturensis</name>
    <dbReference type="NCBI Taxonomy" id="1413211"/>
    <lineage>
        <taxon>Bacteria</taxon>
        <taxon>Bacillati</taxon>
        <taxon>Bacillota</taxon>
        <taxon>Bacilli</taxon>
        <taxon>Bacillales</taxon>
        <taxon>Bacillaceae</taxon>
        <taxon>Tepidibacillus</taxon>
    </lineage>
</organism>
<dbReference type="Proteomes" id="UP000070352">
    <property type="component" value="Unassembled WGS sequence"/>
</dbReference>
<dbReference type="InterPro" id="IPR037121">
    <property type="entry name" value="Ribosomal_bL25_C"/>
</dbReference>
<comment type="similarity">
    <text evidence="5">Belongs to the bacterial ribosomal protein bL25 family. CTC subfamily.</text>
</comment>
<dbReference type="GO" id="GO:0008097">
    <property type="term" value="F:5S rRNA binding"/>
    <property type="evidence" value="ECO:0007669"/>
    <property type="project" value="InterPro"/>
</dbReference>
<keyword evidence="2 5" id="KW-0694">RNA-binding</keyword>
<evidence type="ECO:0000259" key="6">
    <source>
        <dbReference type="Pfam" id="PF01386"/>
    </source>
</evidence>
<protein>
    <recommendedName>
        <fullName evidence="5">Large ribosomal subunit protein bL25</fullName>
    </recommendedName>
    <alternativeName>
        <fullName evidence="5">General stress protein CTC</fullName>
    </alternativeName>
</protein>
<dbReference type="InterPro" id="IPR001021">
    <property type="entry name" value="Ribosomal_bL25_long"/>
</dbReference>
<keyword evidence="3 5" id="KW-0689">Ribosomal protein</keyword>
<dbReference type="SUPFAM" id="SSF50715">
    <property type="entry name" value="Ribosomal protein L25-like"/>
    <property type="match status" value="1"/>
</dbReference>
<keyword evidence="9" id="KW-1185">Reference proteome</keyword>
<dbReference type="HAMAP" id="MF_01334">
    <property type="entry name" value="Ribosomal_bL25_CTC"/>
    <property type="match status" value="1"/>
</dbReference>
<dbReference type="AlphaFoldDB" id="A0A135L770"/>
<evidence type="ECO:0000256" key="5">
    <source>
        <dbReference type="HAMAP-Rule" id="MF_01334"/>
    </source>
</evidence>
<name>A0A135L770_9BACI</name>
<dbReference type="RefSeq" id="WP_068727057.1">
    <property type="nucleotide sequence ID" value="NZ_LSKU01000001.1"/>
</dbReference>
<evidence type="ECO:0000313" key="8">
    <source>
        <dbReference type="EMBL" id="KXG44838.1"/>
    </source>
</evidence>
<dbReference type="GO" id="GO:0003735">
    <property type="term" value="F:structural constituent of ribosome"/>
    <property type="evidence" value="ECO:0007669"/>
    <property type="project" value="InterPro"/>
</dbReference>
<dbReference type="STRING" id="1413211.U473_13030"/>
<dbReference type="GO" id="GO:0022625">
    <property type="term" value="C:cytosolic large ribosomal subunit"/>
    <property type="evidence" value="ECO:0007669"/>
    <property type="project" value="TreeGrafter"/>
</dbReference>
<dbReference type="EMBL" id="LSKU01000001">
    <property type="protein sequence ID" value="KXG44838.1"/>
    <property type="molecule type" value="Genomic_DNA"/>
</dbReference>
<evidence type="ECO:0000256" key="1">
    <source>
        <dbReference type="ARBA" id="ARBA00022730"/>
    </source>
</evidence>
<gene>
    <name evidence="5" type="primary">rplY</name>
    <name evidence="5" type="synonym">ctc</name>
    <name evidence="8" type="ORF">U473_13030</name>
</gene>
<evidence type="ECO:0000313" key="9">
    <source>
        <dbReference type="Proteomes" id="UP000070352"/>
    </source>
</evidence>
<evidence type="ECO:0000256" key="2">
    <source>
        <dbReference type="ARBA" id="ARBA00022884"/>
    </source>
</evidence>
<evidence type="ECO:0000256" key="4">
    <source>
        <dbReference type="ARBA" id="ARBA00023274"/>
    </source>
</evidence>
<accession>A0A135L770</accession>
<evidence type="ECO:0000259" key="7">
    <source>
        <dbReference type="Pfam" id="PF14693"/>
    </source>
</evidence>
<dbReference type="InterPro" id="IPR011035">
    <property type="entry name" value="Ribosomal_bL25/Gln-tRNA_synth"/>
</dbReference>
<dbReference type="OrthoDB" id="9790002at2"/>
<dbReference type="InterPro" id="IPR029751">
    <property type="entry name" value="Ribosomal_L25_dom"/>
</dbReference>
<sequence>MEPINLEVIVREIGADSILHHLRENGYIPGVLYGNGFSNQPIQIEESTLKIQLKEHGKSGIFHILMGNEQIPVKINEIQRDPIDQKVIHVDLQRVQMNKLISTSVPLHFFGKSMGEKNGGIVQQQIRDIEVKALPAYIPEFIQVNISDLDIGDALYVRDLMVPDGVEIQHDPDSVLLTIIPPKMIEEDLLEERPVHEPKIVDPKDGRGIDAAK</sequence>
<evidence type="ECO:0000256" key="3">
    <source>
        <dbReference type="ARBA" id="ARBA00022980"/>
    </source>
</evidence>
<dbReference type="InterPro" id="IPR020056">
    <property type="entry name" value="Rbsml_bL25/Gln-tRNA_synth_N"/>
</dbReference>
<keyword evidence="1 5" id="KW-0699">rRNA-binding</keyword>
<feature type="domain" description="Large ribosomal subunit protein bL25 beta" evidence="7">
    <location>
        <begin position="101"/>
        <end position="183"/>
    </location>
</feature>